<dbReference type="PRINTS" id="PR00778">
    <property type="entry name" value="HTHARSR"/>
</dbReference>
<dbReference type="InterPro" id="IPR036390">
    <property type="entry name" value="WH_DNA-bd_sf"/>
</dbReference>
<reference evidence="5 6" key="1">
    <citation type="journal article" date="1997" name="Nature">
        <title>The complete genome sequence of the hyperthermophilic, sulphate-reducing archaeon Archaeoglobus fulgidus.</title>
        <authorList>
            <person name="Klenk H.P."/>
            <person name="Clayton R.A."/>
            <person name="Tomb J."/>
            <person name="White O."/>
            <person name="Nelson K.E."/>
            <person name="Ketchum K.A."/>
            <person name="Dodson R.J."/>
            <person name="Gwinn M."/>
            <person name="Hickey E.K."/>
            <person name="Peterson J.D."/>
            <person name="Richardson D.L."/>
            <person name="Kerlavage A.R."/>
            <person name="Graham D.E."/>
            <person name="Kyrpides N.C."/>
            <person name="Fleischmann R.D."/>
            <person name="Quackenbush J."/>
            <person name="Lee N.H."/>
            <person name="Sutton G.G."/>
            <person name="Gill S."/>
            <person name="Kirkness E.F."/>
            <person name="Dougherty B.A."/>
            <person name="McKenney K."/>
            <person name="Adams M.D."/>
            <person name="Loftus B."/>
            <person name="Peterson S."/>
            <person name="Reich C.I."/>
            <person name="McNeil L.K."/>
            <person name="Badger J.H."/>
            <person name="Glodek A."/>
            <person name="Zhou L."/>
            <person name="Overbeek R."/>
            <person name="Gocayne J.D."/>
            <person name="Weidman J.F."/>
            <person name="McDonald L."/>
            <person name="Utterback T."/>
            <person name="Cotton M.D."/>
            <person name="Spriggs T."/>
            <person name="Artiach P."/>
            <person name="Kaine B.P."/>
            <person name="Sykes S.M."/>
            <person name="Sadow P.W."/>
            <person name="D'Andrea K.P."/>
            <person name="Bowman C."/>
            <person name="Fujii C."/>
            <person name="Garland S.A."/>
            <person name="Mason T.M."/>
            <person name="Olsen G.J."/>
            <person name="Fraser C.M."/>
            <person name="Smith H.O."/>
            <person name="Woese C.R."/>
            <person name="Venter J.C."/>
        </authorList>
    </citation>
    <scope>NUCLEOTIDE SEQUENCE [LARGE SCALE GENOMIC DNA]</scope>
    <source>
        <strain evidence="6">ATCC 49558 / DSM 4304 / JCM 9628 / NBRC 100126 / VC-16</strain>
    </source>
</reference>
<evidence type="ECO:0000256" key="1">
    <source>
        <dbReference type="ARBA" id="ARBA00023015"/>
    </source>
</evidence>
<organism evidence="5 6">
    <name type="scientific">Archaeoglobus fulgidus (strain ATCC 49558 / DSM 4304 / JCM 9628 / NBRC 100126 / VC-16)</name>
    <dbReference type="NCBI Taxonomy" id="224325"/>
    <lineage>
        <taxon>Archaea</taxon>
        <taxon>Methanobacteriati</taxon>
        <taxon>Methanobacteriota</taxon>
        <taxon>Archaeoglobi</taxon>
        <taxon>Archaeoglobales</taxon>
        <taxon>Archaeoglobaceae</taxon>
        <taxon>Archaeoglobus</taxon>
    </lineage>
</organism>
<dbReference type="CDD" id="cd00090">
    <property type="entry name" value="HTH_ARSR"/>
    <property type="match status" value="1"/>
</dbReference>
<dbReference type="InterPro" id="IPR011991">
    <property type="entry name" value="ArsR-like_HTH"/>
</dbReference>
<dbReference type="eggNOG" id="arCOG01684">
    <property type="taxonomic scope" value="Archaea"/>
</dbReference>
<dbReference type="Proteomes" id="UP000002199">
    <property type="component" value="Chromosome"/>
</dbReference>
<feature type="domain" description="HTH arsR-type" evidence="4">
    <location>
        <begin position="7"/>
        <end position="101"/>
    </location>
</feature>
<dbReference type="Pfam" id="PF01022">
    <property type="entry name" value="HTH_5"/>
    <property type="match status" value="1"/>
</dbReference>
<dbReference type="PaxDb" id="224325-AF_1298"/>
<dbReference type="EMBL" id="AE000782">
    <property type="protein sequence ID" value="AAB89950.1"/>
    <property type="molecule type" value="Genomic_DNA"/>
</dbReference>
<keyword evidence="1" id="KW-0805">Transcription regulation</keyword>
<keyword evidence="3" id="KW-0804">Transcription</keyword>
<dbReference type="GO" id="GO:0003700">
    <property type="term" value="F:DNA-binding transcription factor activity"/>
    <property type="evidence" value="ECO:0007669"/>
    <property type="project" value="InterPro"/>
</dbReference>
<dbReference type="HOGENOM" id="CLU_090889_0_0_2"/>
<dbReference type="InterPro" id="IPR036388">
    <property type="entry name" value="WH-like_DNA-bd_sf"/>
</dbReference>
<dbReference type="KEGG" id="afu:AF_1298"/>
<sequence>MKGLVPRGGEMDIEAETIMDVLGNESRRRILQLLSRKPCYVSEISYYLGMAPKAVLEHLDKLVKAGIVSSFEEGRKRYYYIPRSLRLEVVISPHKFGAEIRDSENYDLPSLMKEIRNEFNMIERLKAESISEIYRALKVAEDLQRRFSRVQSTLSMRFNQFVERMLNEIERVVSDDLERLVMLGLAKGLRTAAEIAETFRLPYREVERALNSLHEKGLVEKEEKNGEVVWMIK</sequence>
<dbReference type="STRING" id="224325.AF_1298"/>
<dbReference type="AlphaFoldDB" id="O28971"/>
<dbReference type="NCBIfam" id="NF033788">
    <property type="entry name" value="HTH_metalloreg"/>
    <property type="match status" value="1"/>
</dbReference>
<accession>O28971</accession>
<evidence type="ECO:0000259" key="4">
    <source>
        <dbReference type="PROSITE" id="PS50987"/>
    </source>
</evidence>
<dbReference type="PANTHER" id="PTHR33154:SF33">
    <property type="entry name" value="TRANSCRIPTIONAL REPRESSOR SDPR"/>
    <property type="match status" value="1"/>
</dbReference>
<name>O28971_ARCFU</name>
<dbReference type="EnsemblBacteria" id="AAB89950">
    <property type="protein sequence ID" value="AAB89950"/>
    <property type="gene ID" value="AF_1298"/>
</dbReference>
<dbReference type="InterPro" id="IPR051081">
    <property type="entry name" value="HTH_MetalResp_TranReg"/>
</dbReference>
<evidence type="ECO:0000256" key="2">
    <source>
        <dbReference type="ARBA" id="ARBA00023125"/>
    </source>
</evidence>
<gene>
    <name evidence="5" type="ordered locus">AF_1298</name>
</gene>
<keyword evidence="2" id="KW-0238">DNA-binding</keyword>
<dbReference type="SMART" id="SM00418">
    <property type="entry name" value="HTH_ARSR"/>
    <property type="match status" value="1"/>
</dbReference>
<protein>
    <recommendedName>
        <fullName evidence="4">HTH arsR-type domain-containing protein</fullName>
    </recommendedName>
</protein>
<dbReference type="Gene3D" id="1.10.10.10">
    <property type="entry name" value="Winged helix-like DNA-binding domain superfamily/Winged helix DNA-binding domain"/>
    <property type="match status" value="2"/>
</dbReference>
<keyword evidence="6" id="KW-1185">Reference proteome</keyword>
<evidence type="ECO:0000313" key="6">
    <source>
        <dbReference type="Proteomes" id="UP000002199"/>
    </source>
</evidence>
<proteinExistence type="predicted"/>
<dbReference type="PIR" id="A69412">
    <property type="entry name" value="A69412"/>
</dbReference>
<dbReference type="GO" id="GO:0003677">
    <property type="term" value="F:DNA binding"/>
    <property type="evidence" value="ECO:0007669"/>
    <property type="project" value="UniProtKB-KW"/>
</dbReference>
<dbReference type="SUPFAM" id="SSF46785">
    <property type="entry name" value="Winged helix' DNA-binding domain"/>
    <property type="match status" value="2"/>
</dbReference>
<dbReference type="InterPro" id="IPR001845">
    <property type="entry name" value="HTH_ArsR_DNA-bd_dom"/>
</dbReference>
<evidence type="ECO:0000313" key="5">
    <source>
        <dbReference type="EMBL" id="AAB89950.1"/>
    </source>
</evidence>
<dbReference type="InterPro" id="IPR056346">
    <property type="entry name" value="HTH_Cmi2_C"/>
</dbReference>
<dbReference type="Pfam" id="PF24270">
    <property type="entry name" value="HTH_Cmi2_C"/>
    <property type="match status" value="1"/>
</dbReference>
<evidence type="ECO:0000256" key="3">
    <source>
        <dbReference type="ARBA" id="ARBA00023163"/>
    </source>
</evidence>
<dbReference type="PANTHER" id="PTHR33154">
    <property type="entry name" value="TRANSCRIPTIONAL REGULATOR, ARSR FAMILY"/>
    <property type="match status" value="1"/>
</dbReference>
<dbReference type="PhylomeDB" id="O28971"/>
<dbReference type="PROSITE" id="PS50987">
    <property type="entry name" value="HTH_ARSR_2"/>
    <property type="match status" value="1"/>
</dbReference>